<dbReference type="GO" id="GO:0006227">
    <property type="term" value="P:dUDP biosynthetic process"/>
    <property type="evidence" value="ECO:0007669"/>
    <property type="project" value="TreeGrafter"/>
</dbReference>
<dbReference type="Gene3D" id="3.40.50.300">
    <property type="entry name" value="P-loop containing nucleotide triphosphate hydrolases"/>
    <property type="match status" value="1"/>
</dbReference>
<comment type="similarity">
    <text evidence="1 10">Belongs to the thymidylate kinase family.</text>
</comment>
<comment type="function">
    <text evidence="10">Phosphorylation of dTMP to form dTDP in both de novo and salvage pathways of dTTP synthesis.</text>
</comment>
<evidence type="ECO:0000256" key="4">
    <source>
        <dbReference type="ARBA" id="ARBA00022679"/>
    </source>
</evidence>
<proteinExistence type="inferred from homology"/>
<dbReference type="GO" id="GO:0006233">
    <property type="term" value="P:dTDP biosynthetic process"/>
    <property type="evidence" value="ECO:0007669"/>
    <property type="project" value="InterPro"/>
</dbReference>
<evidence type="ECO:0000259" key="11">
    <source>
        <dbReference type="Pfam" id="PF02223"/>
    </source>
</evidence>
<reference evidence="12" key="1">
    <citation type="submission" date="2007-11" db="EMBL/GenBank/DDBJ databases">
        <title>Nucleotide sequence analysis of a small cryptic plasmid isolated from Lactococcus lactis strain KLDS4.0319-3 and development of a food-grade cloning vector.</title>
        <authorList>
            <person name="Fan L."/>
            <person name="Huo G."/>
        </authorList>
    </citation>
    <scope>NUCLEOTIDE SEQUENCE</scope>
    <source>
        <strain evidence="12">KLDS4.0319-3</strain>
        <plasmid evidence="12">pKL001</plasmid>
    </source>
</reference>
<evidence type="ECO:0000256" key="10">
    <source>
        <dbReference type="HAMAP-Rule" id="MF_00165"/>
    </source>
</evidence>
<keyword evidence="7 10" id="KW-0418">Kinase</keyword>
<name>B7SFX5_9LACT</name>
<dbReference type="InterPro" id="IPR027417">
    <property type="entry name" value="P-loop_NTPase"/>
</dbReference>
<dbReference type="InterPro" id="IPR018094">
    <property type="entry name" value="Thymidylate_kinase"/>
</dbReference>
<dbReference type="PANTHER" id="PTHR10344:SF4">
    <property type="entry name" value="UMP-CMP KINASE 2, MITOCHONDRIAL"/>
    <property type="match status" value="1"/>
</dbReference>
<accession>B7SFX5</accession>
<keyword evidence="8 10" id="KW-0067">ATP-binding</keyword>
<dbReference type="GO" id="GO:0005737">
    <property type="term" value="C:cytoplasm"/>
    <property type="evidence" value="ECO:0007669"/>
    <property type="project" value="TreeGrafter"/>
</dbReference>
<comment type="catalytic activity">
    <reaction evidence="9 10">
        <text>dTMP + ATP = dTDP + ADP</text>
        <dbReference type="Rhea" id="RHEA:13517"/>
        <dbReference type="ChEBI" id="CHEBI:30616"/>
        <dbReference type="ChEBI" id="CHEBI:58369"/>
        <dbReference type="ChEBI" id="CHEBI:63528"/>
        <dbReference type="ChEBI" id="CHEBI:456216"/>
        <dbReference type="EC" id="2.7.4.9"/>
    </reaction>
</comment>
<geneLocation type="plasmid" evidence="12">
    <name>pKL001</name>
</geneLocation>
<dbReference type="EMBL" id="EU289287">
    <property type="protein sequence ID" value="ACA61269.1"/>
    <property type="molecule type" value="Genomic_DNA"/>
</dbReference>
<keyword evidence="4 10" id="KW-0808">Transferase</keyword>
<feature type="domain" description="Thymidylate kinase-like" evidence="11">
    <location>
        <begin position="60"/>
        <end position="241"/>
    </location>
</feature>
<evidence type="ECO:0000256" key="5">
    <source>
        <dbReference type="ARBA" id="ARBA00022727"/>
    </source>
</evidence>
<evidence type="ECO:0000256" key="2">
    <source>
        <dbReference type="ARBA" id="ARBA00012980"/>
    </source>
</evidence>
<feature type="binding site" evidence="10">
    <location>
        <begin position="62"/>
        <end position="69"/>
    </location>
    <ligand>
        <name>ATP</name>
        <dbReference type="ChEBI" id="CHEBI:30616"/>
    </ligand>
</feature>
<dbReference type="GO" id="GO:0004798">
    <property type="term" value="F:dTMP kinase activity"/>
    <property type="evidence" value="ECO:0007669"/>
    <property type="project" value="UniProtKB-UniRule"/>
</dbReference>
<evidence type="ECO:0000256" key="1">
    <source>
        <dbReference type="ARBA" id="ARBA00009776"/>
    </source>
</evidence>
<dbReference type="InterPro" id="IPR039430">
    <property type="entry name" value="Thymidylate_kin-like_dom"/>
</dbReference>
<dbReference type="HAMAP" id="MF_00165">
    <property type="entry name" value="Thymidylate_kinase"/>
    <property type="match status" value="1"/>
</dbReference>
<evidence type="ECO:0000313" key="12">
    <source>
        <dbReference type="EMBL" id="ACA61269.1"/>
    </source>
</evidence>
<dbReference type="PANTHER" id="PTHR10344">
    <property type="entry name" value="THYMIDYLATE KINASE"/>
    <property type="match status" value="1"/>
</dbReference>
<evidence type="ECO:0000256" key="3">
    <source>
        <dbReference type="ARBA" id="ARBA00017144"/>
    </source>
</evidence>
<dbReference type="CDD" id="cd01672">
    <property type="entry name" value="TMPK"/>
    <property type="match status" value="1"/>
</dbReference>
<evidence type="ECO:0000256" key="7">
    <source>
        <dbReference type="ARBA" id="ARBA00022777"/>
    </source>
</evidence>
<dbReference type="NCBIfam" id="TIGR00041">
    <property type="entry name" value="DTMP_kinase"/>
    <property type="match status" value="1"/>
</dbReference>
<dbReference type="GO" id="GO:0005524">
    <property type="term" value="F:ATP binding"/>
    <property type="evidence" value="ECO:0007669"/>
    <property type="project" value="UniProtKB-UniRule"/>
</dbReference>
<keyword evidence="6 10" id="KW-0547">Nucleotide-binding</keyword>
<dbReference type="EC" id="2.7.4.9" evidence="2 10"/>
<dbReference type="Pfam" id="PF02223">
    <property type="entry name" value="Thymidylate_kin"/>
    <property type="match status" value="1"/>
</dbReference>
<dbReference type="AlphaFoldDB" id="B7SFX5"/>
<sequence>MFRKWSFSGHSSFVIKTLKIIYIYCSLTRNLFYVNLYKCFQVMVQYYQWRNAMKNLLIVFEGLDGSGKTTQIDMLYQWFENKKLKVFTTKQPTDYYRNDKRVRDYLDNGIAPNMYSIALLAAADRTYQITSEIFPKISESNIICDRYLYSSLAFFKARGIDYKEILMINKGVPTPDVTVFLDVPPERALDRVRQRDGKDIKYEEKNELVFNQVRQNFLDVLPKNALIVDSTLGIDKVHQIITNFVSEVMDK</sequence>
<gene>
    <name evidence="10" type="primary">tmk</name>
</gene>
<evidence type="ECO:0000256" key="8">
    <source>
        <dbReference type="ARBA" id="ARBA00022840"/>
    </source>
</evidence>
<protein>
    <recommendedName>
        <fullName evidence="3 10">Thymidylate kinase</fullName>
        <ecNumber evidence="2 10">2.7.4.9</ecNumber>
    </recommendedName>
    <alternativeName>
        <fullName evidence="10">dTMP kinase</fullName>
    </alternativeName>
</protein>
<dbReference type="GO" id="GO:0006235">
    <property type="term" value="P:dTTP biosynthetic process"/>
    <property type="evidence" value="ECO:0007669"/>
    <property type="project" value="UniProtKB-UniRule"/>
</dbReference>
<evidence type="ECO:0000256" key="9">
    <source>
        <dbReference type="ARBA" id="ARBA00048743"/>
    </source>
</evidence>
<organism evidence="12">
    <name type="scientific">Lactococcus lactis</name>
    <dbReference type="NCBI Taxonomy" id="1358"/>
    <lineage>
        <taxon>Bacteria</taxon>
        <taxon>Bacillati</taxon>
        <taxon>Bacillota</taxon>
        <taxon>Bacilli</taxon>
        <taxon>Lactobacillales</taxon>
        <taxon>Streptococcaceae</taxon>
        <taxon>Lactococcus</taxon>
    </lineage>
</organism>
<keyword evidence="12" id="KW-0614">Plasmid</keyword>
<keyword evidence="5 10" id="KW-0545">Nucleotide biosynthesis</keyword>
<evidence type="ECO:0000256" key="6">
    <source>
        <dbReference type="ARBA" id="ARBA00022741"/>
    </source>
</evidence>
<dbReference type="SUPFAM" id="SSF52540">
    <property type="entry name" value="P-loop containing nucleoside triphosphate hydrolases"/>
    <property type="match status" value="1"/>
</dbReference>